<feature type="transmembrane region" description="Helical" evidence="6">
    <location>
        <begin position="326"/>
        <end position="349"/>
    </location>
</feature>
<proteinExistence type="predicted"/>
<keyword evidence="8" id="KW-1185">Reference proteome</keyword>
<evidence type="ECO:0000256" key="3">
    <source>
        <dbReference type="ARBA" id="ARBA00022692"/>
    </source>
</evidence>
<gene>
    <name evidence="7" type="ORF">ACFQLX_18015</name>
</gene>
<keyword evidence="2" id="KW-1003">Cell membrane</keyword>
<feature type="transmembrane region" description="Helical" evidence="6">
    <location>
        <begin position="217"/>
        <end position="239"/>
    </location>
</feature>
<evidence type="ECO:0000256" key="1">
    <source>
        <dbReference type="ARBA" id="ARBA00004651"/>
    </source>
</evidence>
<evidence type="ECO:0000256" key="2">
    <source>
        <dbReference type="ARBA" id="ARBA00022475"/>
    </source>
</evidence>
<name>A0ABW2GGZ4_9ACTN</name>
<reference evidence="8" key="1">
    <citation type="journal article" date="2019" name="Int. J. Syst. Evol. Microbiol.">
        <title>The Global Catalogue of Microorganisms (GCM) 10K type strain sequencing project: providing services to taxonomists for standard genome sequencing and annotation.</title>
        <authorList>
            <consortium name="The Broad Institute Genomics Platform"/>
            <consortium name="The Broad Institute Genome Sequencing Center for Infectious Disease"/>
            <person name="Wu L."/>
            <person name="Ma J."/>
        </authorList>
    </citation>
    <scope>NUCLEOTIDE SEQUENCE [LARGE SCALE GENOMIC DNA]</scope>
    <source>
        <strain evidence="8">CGMCC 1.13681</strain>
    </source>
</reference>
<protein>
    <recommendedName>
        <fullName evidence="9">O-antigen/teichoic acid export membrane protein</fullName>
    </recommendedName>
</protein>
<dbReference type="PANTHER" id="PTHR30250">
    <property type="entry name" value="PST FAMILY PREDICTED COLANIC ACID TRANSPORTER"/>
    <property type="match status" value="1"/>
</dbReference>
<sequence>MTSPIPPAAPAPKARAAIVCSVADQGVAALTNIAVLVVAARLSSAADFAVFSIVYLVFTVLLGIETSYVGQALVLERGSAQRDGCRSALAFTALAATALGATGALVFALLPGETARGLLALGLVLPVALVQDATRYCFSTLRLPQYALASDALRCAAVVPALALQPEGASAARLIAVWGLSALPALLLGLALLAPRLRGGRTDWRRYLRRGHLGRRFVVEFAVGNGSSQLAVMGLGLFASPLAVGALRGAVTLFGPMNVLYNSATAFGPPLLNRVAGTRAKVRTTAVLAGALAATAGIWATVLALLPDRVGREILGETWTAAARLLPATGSQYAAIALGTSALLTLRVLRPRATMPIQLVFSTASVALMLGGYALGGVLGAAWGLVAGSGLKALALWLRIRTESRAAPADPLPAR</sequence>
<keyword evidence="3 6" id="KW-0812">Transmembrane</keyword>
<accession>A0ABW2GGZ4</accession>
<dbReference type="EMBL" id="JBHSZO010000028">
    <property type="protein sequence ID" value="MFC7220045.1"/>
    <property type="molecule type" value="Genomic_DNA"/>
</dbReference>
<feature type="transmembrane region" description="Helical" evidence="6">
    <location>
        <begin position="48"/>
        <end position="75"/>
    </location>
</feature>
<evidence type="ECO:0000256" key="5">
    <source>
        <dbReference type="ARBA" id="ARBA00023136"/>
    </source>
</evidence>
<keyword evidence="4 6" id="KW-1133">Transmembrane helix</keyword>
<evidence type="ECO:0000256" key="4">
    <source>
        <dbReference type="ARBA" id="ARBA00022989"/>
    </source>
</evidence>
<evidence type="ECO:0000313" key="8">
    <source>
        <dbReference type="Proteomes" id="UP001596413"/>
    </source>
</evidence>
<feature type="transmembrane region" description="Helical" evidence="6">
    <location>
        <begin position="175"/>
        <end position="197"/>
    </location>
</feature>
<feature type="transmembrane region" description="Helical" evidence="6">
    <location>
        <begin position="245"/>
        <end position="264"/>
    </location>
</feature>
<dbReference type="InterPro" id="IPR050833">
    <property type="entry name" value="Poly_Biosynth_Transport"/>
</dbReference>
<evidence type="ECO:0000313" key="7">
    <source>
        <dbReference type="EMBL" id="MFC7220045.1"/>
    </source>
</evidence>
<feature type="transmembrane region" description="Helical" evidence="6">
    <location>
        <begin position="87"/>
        <end position="110"/>
    </location>
</feature>
<evidence type="ECO:0008006" key="9">
    <source>
        <dbReference type="Google" id="ProtNLM"/>
    </source>
</evidence>
<dbReference type="RefSeq" id="WP_386416432.1">
    <property type="nucleotide sequence ID" value="NZ_JBHSZO010000028.1"/>
</dbReference>
<dbReference type="PANTHER" id="PTHR30250:SF26">
    <property type="entry name" value="PSMA PROTEIN"/>
    <property type="match status" value="1"/>
</dbReference>
<comment type="caution">
    <text evidence="7">The sequence shown here is derived from an EMBL/GenBank/DDBJ whole genome shotgun (WGS) entry which is preliminary data.</text>
</comment>
<feature type="transmembrane region" description="Helical" evidence="6">
    <location>
        <begin position="285"/>
        <end position="306"/>
    </location>
</feature>
<keyword evidence="5 6" id="KW-0472">Membrane</keyword>
<organism evidence="7 8">
    <name type="scientific">Streptomyces polyrhachis</name>
    <dbReference type="NCBI Taxonomy" id="1282885"/>
    <lineage>
        <taxon>Bacteria</taxon>
        <taxon>Bacillati</taxon>
        <taxon>Actinomycetota</taxon>
        <taxon>Actinomycetes</taxon>
        <taxon>Kitasatosporales</taxon>
        <taxon>Streptomycetaceae</taxon>
        <taxon>Streptomyces</taxon>
    </lineage>
</organism>
<dbReference type="Proteomes" id="UP001596413">
    <property type="component" value="Unassembled WGS sequence"/>
</dbReference>
<evidence type="ECO:0000256" key="6">
    <source>
        <dbReference type="SAM" id="Phobius"/>
    </source>
</evidence>
<comment type="subcellular location">
    <subcellularLocation>
        <location evidence="1">Cell membrane</location>
        <topology evidence="1">Multi-pass membrane protein</topology>
    </subcellularLocation>
</comment>